<reference evidence="2 3" key="1">
    <citation type="submission" date="2020-08" db="EMBL/GenBank/DDBJ databases">
        <title>Clostridia isolated from Swiss meat.</title>
        <authorList>
            <person name="Wambui J."/>
            <person name="Stevens M.J.A."/>
            <person name="Stephan R."/>
        </authorList>
    </citation>
    <scope>NUCLEOTIDE SEQUENCE [LARGE SCALE GENOMIC DNA]</scope>
    <source>
        <strain evidence="2 3">CM001</strain>
    </source>
</reference>
<evidence type="ECO:0000313" key="2">
    <source>
        <dbReference type="EMBL" id="MBB6714589.1"/>
    </source>
</evidence>
<sequence length="444" mass="51140">MMFNNIKKAIILCIGITLILPWKASLAIENKSELLIIYDQYKEYASENNNLNYVIKMALTTGKNIELRKINSYTSQDLSNAEGIIILCNEEGSLKKDQVEELYTRSEKLLWIGKNSSDEEVVTLNFKGKRSILEIKKKINDKFNNKENKKRNCYLLIDEVYPYDDLNLLVKKADYLYEQGIPFLVSAMGVYENLEFDAMKRYVETLRYCVASGGTVILGDPYLYDKGPIEEELMQNVSIAQDAFVNYKVYPIAITINDYYLYRNDRKKYLDETSTIIINENQNLGVIDFEKYSIGYFDNVLLKIDGEELNFSKELLTDVAIGIKGNEQINDLQEKIRLYKKKGIEFSNTINLESKLTFGNNKITNNRNGLMVNDVNLRGNKFLSKQGLYGDADKSLENEIPEKSGIIDLTNVNKGIFVIAIMGVIVFIIFFLYSLKIDKKKYFK</sequence>
<keyword evidence="1" id="KW-0812">Transmembrane</keyword>
<evidence type="ECO:0000256" key="1">
    <source>
        <dbReference type="SAM" id="Phobius"/>
    </source>
</evidence>
<keyword evidence="1" id="KW-0472">Membrane</keyword>
<comment type="caution">
    <text evidence="2">The sequence shown here is derived from an EMBL/GenBank/DDBJ whole genome shotgun (WGS) entry which is preliminary data.</text>
</comment>
<name>A0A7X0SBN9_9CLOT</name>
<keyword evidence="1" id="KW-1133">Transmembrane helix</keyword>
<feature type="transmembrane region" description="Helical" evidence="1">
    <location>
        <begin position="416"/>
        <end position="435"/>
    </location>
</feature>
<evidence type="ECO:0008006" key="4">
    <source>
        <dbReference type="Google" id="ProtNLM"/>
    </source>
</evidence>
<dbReference type="AlphaFoldDB" id="A0A7X0SBN9"/>
<protein>
    <recommendedName>
        <fullName evidence="4">DUF2334 domain-containing protein</fullName>
    </recommendedName>
</protein>
<dbReference type="Proteomes" id="UP000585258">
    <property type="component" value="Unassembled WGS sequence"/>
</dbReference>
<evidence type="ECO:0000313" key="3">
    <source>
        <dbReference type="Proteomes" id="UP000585258"/>
    </source>
</evidence>
<accession>A0A7X0SBN9</accession>
<gene>
    <name evidence="2" type="ORF">H7E68_07580</name>
</gene>
<organism evidence="2 3">
    <name type="scientific">Clostridium gasigenes</name>
    <dbReference type="NCBI Taxonomy" id="94869"/>
    <lineage>
        <taxon>Bacteria</taxon>
        <taxon>Bacillati</taxon>
        <taxon>Bacillota</taxon>
        <taxon>Clostridia</taxon>
        <taxon>Eubacteriales</taxon>
        <taxon>Clostridiaceae</taxon>
        <taxon>Clostridium</taxon>
    </lineage>
</organism>
<dbReference type="RefSeq" id="WP_185164130.1">
    <property type="nucleotide sequence ID" value="NZ_JACKWY010000003.1"/>
</dbReference>
<proteinExistence type="predicted"/>
<dbReference type="EMBL" id="JACKWY010000003">
    <property type="protein sequence ID" value="MBB6714589.1"/>
    <property type="molecule type" value="Genomic_DNA"/>
</dbReference>